<accession>A0A1D1VWG6</accession>
<evidence type="ECO:0000313" key="1">
    <source>
        <dbReference type="EMBL" id="GAV05266.1"/>
    </source>
</evidence>
<keyword evidence="2" id="KW-1185">Reference proteome</keyword>
<evidence type="ECO:0000313" key="2">
    <source>
        <dbReference type="Proteomes" id="UP000186922"/>
    </source>
</evidence>
<name>A0A1D1VWG6_RAMVA</name>
<protein>
    <submittedName>
        <fullName evidence="1">Uncharacterized protein</fullName>
    </submittedName>
</protein>
<dbReference type="EMBL" id="BDGG01000012">
    <property type="protein sequence ID" value="GAV05266.1"/>
    <property type="molecule type" value="Genomic_DNA"/>
</dbReference>
<comment type="caution">
    <text evidence="1">The sequence shown here is derived from an EMBL/GenBank/DDBJ whole genome shotgun (WGS) entry which is preliminary data.</text>
</comment>
<proteinExistence type="predicted"/>
<dbReference type="Proteomes" id="UP000186922">
    <property type="component" value="Unassembled WGS sequence"/>
</dbReference>
<dbReference type="AlphaFoldDB" id="A0A1D1VWG6"/>
<reference evidence="1 2" key="1">
    <citation type="journal article" date="2016" name="Nat. Commun.">
        <title>Extremotolerant tardigrade genome and improved radiotolerance of human cultured cells by tardigrade-unique protein.</title>
        <authorList>
            <person name="Hashimoto T."/>
            <person name="Horikawa D.D."/>
            <person name="Saito Y."/>
            <person name="Kuwahara H."/>
            <person name="Kozuka-Hata H."/>
            <person name="Shin-I T."/>
            <person name="Minakuchi Y."/>
            <person name="Ohishi K."/>
            <person name="Motoyama A."/>
            <person name="Aizu T."/>
            <person name="Enomoto A."/>
            <person name="Kondo K."/>
            <person name="Tanaka S."/>
            <person name="Hara Y."/>
            <person name="Koshikawa S."/>
            <person name="Sagara H."/>
            <person name="Miura T."/>
            <person name="Yokobori S."/>
            <person name="Miyagawa K."/>
            <person name="Suzuki Y."/>
            <person name="Kubo T."/>
            <person name="Oyama M."/>
            <person name="Kohara Y."/>
            <person name="Fujiyama A."/>
            <person name="Arakawa K."/>
            <person name="Katayama T."/>
            <person name="Toyoda A."/>
            <person name="Kunieda T."/>
        </authorList>
    </citation>
    <scope>NUCLEOTIDE SEQUENCE [LARGE SCALE GENOMIC DNA]</scope>
    <source>
        <strain evidence="1 2">YOKOZUNA-1</strain>
    </source>
</reference>
<sequence length="101" mass="11667">MRHVPVDSGNISPKMVLRPCRCKVVRECPSSIKASMPFPFSWTPKSQLLDNRRVCLALVLLHRSPALMLNHYPARVRLDRLQSVVSSRWLALSHREIQMHL</sequence>
<gene>
    <name evidence="1" type="primary">RvY_15423</name>
    <name evidence="1" type="synonym">RvY_15423.2</name>
    <name evidence="1" type="ORF">RvY_15423-2</name>
</gene>
<organism evidence="1 2">
    <name type="scientific">Ramazzottius varieornatus</name>
    <name type="common">Water bear</name>
    <name type="synonym">Tardigrade</name>
    <dbReference type="NCBI Taxonomy" id="947166"/>
    <lineage>
        <taxon>Eukaryota</taxon>
        <taxon>Metazoa</taxon>
        <taxon>Ecdysozoa</taxon>
        <taxon>Tardigrada</taxon>
        <taxon>Eutardigrada</taxon>
        <taxon>Parachela</taxon>
        <taxon>Hypsibioidea</taxon>
        <taxon>Ramazzottiidae</taxon>
        <taxon>Ramazzottius</taxon>
    </lineage>
</organism>